<keyword evidence="5" id="KW-0378">Hydrolase</keyword>
<dbReference type="PANTHER" id="PTHR31290">
    <property type="entry name" value="UV-DAMAGE ENDONUCLEASE"/>
    <property type="match status" value="1"/>
</dbReference>
<dbReference type="Gene3D" id="3.20.20.150">
    <property type="entry name" value="Divalent-metal-dependent TIM barrel enzymes"/>
    <property type="match status" value="1"/>
</dbReference>
<name>A0ABX0RRW0_9GAMM</name>
<dbReference type="InterPro" id="IPR036237">
    <property type="entry name" value="Xyl_isomerase-like_sf"/>
</dbReference>
<accession>A0ABX0RRW0</accession>
<keyword evidence="4" id="KW-0228">DNA excision</keyword>
<dbReference type="NCBIfam" id="TIGR00629">
    <property type="entry name" value="uvde"/>
    <property type="match status" value="1"/>
</dbReference>
<sequence>MKLGFACKYFDAQAKQPFPFKITTRTRFLSLDREEQARLLAQLATNNLDNQFLTLQQLAKLPEAMRMMRIGSDLLPLYTVPEATAIYSELMPDLQQLFARCGEIARANNIRLSFHPGQYSVLASDNEGVVDRAIEDVEYHALCAVLMGYGRQFQDFKINIHMNGKKGIEGFRAAFQRLSPEARNMLTVENDEISCSLDDVLQARDLCPVVLDIHHHWVKENQFIQADDARIALIIESWRDVRPVLHYSIAQEGLIPEHGFPDQRDLTVAKTKLRAHSDYYFNQDLNDWALSFTDFDIMCEVKMKNLAVERLYRYALDQGEIKAR</sequence>
<dbReference type="SUPFAM" id="SSF51658">
    <property type="entry name" value="Xylose isomerase-like"/>
    <property type="match status" value="1"/>
</dbReference>
<dbReference type="Pfam" id="PF03851">
    <property type="entry name" value="UvdE"/>
    <property type="match status" value="1"/>
</dbReference>
<dbReference type="GO" id="GO:0004519">
    <property type="term" value="F:endonuclease activity"/>
    <property type="evidence" value="ECO:0007669"/>
    <property type="project" value="UniProtKB-KW"/>
</dbReference>
<comment type="caution">
    <text evidence="7">The sequence shown here is derived from an EMBL/GenBank/DDBJ whole genome shotgun (WGS) entry which is preliminary data.</text>
</comment>
<evidence type="ECO:0000313" key="7">
    <source>
        <dbReference type="EMBL" id="NIG20346.1"/>
    </source>
</evidence>
<reference evidence="7 8" key="1">
    <citation type="journal article" date="2019" name="bioRxiv">
        <title>Bacteria contribute to plant secondary compound degradation in a generalist herbivore system.</title>
        <authorList>
            <person name="Francoeur C.B."/>
            <person name="Khadempour L."/>
            <person name="Moreira-Soto R.D."/>
            <person name="Gotting K."/>
            <person name="Book A.J."/>
            <person name="Pinto-Tomas A.A."/>
            <person name="Keefover-Ring K."/>
            <person name="Currie C.R."/>
        </authorList>
    </citation>
    <scope>NUCLEOTIDE SEQUENCE [LARGE SCALE GENOMIC DNA]</scope>
    <source>
        <strain evidence="7">Al-1710</strain>
    </source>
</reference>
<keyword evidence="2 7" id="KW-0255">Endonuclease</keyword>
<proteinExistence type="predicted"/>
<evidence type="ECO:0000256" key="5">
    <source>
        <dbReference type="ARBA" id="ARBA00022801"/>
    </source>
</evidence>
<dbReference type="PANTHER" id="PTHR31290:SF5">
    <property type="entry name" value="UV-DAMAGE ENDONUCLEASE"/>
    <property type="match status" value="1"/>
</dbReference>
<gene>
    <name evidence="7" type="primary">uvsE</name>
    <name evidence="7" type="ORF">F3J37_16855</name>
</gene>
<evidence type="ECO:0000313" key="8">
    <source>
        <dbReference type="Proteomes" id="UP001515780"/>
    </source>
</evidence>
<keyword evidence="1" id="KW-0540">Nuclease</keyword>
<evidence type="ECO:0000256" key="6">
    <source>
        <dbReference type="ARBA" id="ARBA00023204"/>
    </source>
</evidence>
<protein>
    <submittedName>
        <fullName evidence="7">UV DNA damage repair endonuclease UvsE</fullName>
    </submittedName>
</protein>
<keyword evidence="6" id="KW-0234">DNA repair</keyword>
<keyword evidence="8" id="KW-1185">Reference proteome</keyword>
<keyword evidence="3" id="KW-0227">DNA damage</keyword>
<dbReference type="Proteomes" id="UP001515780">
    <property type="component" value="Unassembled WGS sequence"/>
</dbReference>
<evidence type="ECO:0000256" key="3">
    <source>
        <dbReference type="ARBA" id="ARBA00022763"/>
    </source>
</evidence>
<evidence type="ECO:0000256" key="2">
    <source>
        <dbReference type="ARBA" id="ARBA00022759"/>
    </source>
</evidence>
<dbReference type="InterPro" id="IPR004601">
    <property type="entry name" value="UvdE"/>
</dbReference>
<evidence type="ECO:0000256" key="4">
    <source>
        <dbReference type="ARBA" id="ARBA00022769"/>
    </source>
</evidence>
<organism evidence="7 8">
    <name type="scientific">Candidatus Pantoea communis</name>
    <dbReference type="NCBI Taxonomy" id="2608354"/>
    <lineage>
        <taxon>Bacteria</taxon>
        <taxon>Pseudomonadati</taxon>
        <taxon>Pseudomonadota</taxon>
        <taxon>Gammaproteobacteria</taxon>
        <taxon>Enterobacterales</taxon>
        <taxon>Erwiniaceae</taxon>
        <taxon>Pantoea</taxon>
    </lineage>
</organism>
<evidence type="ECO:0000256" key="1">
    <source>
        <dbReference type="ARBA" id="ARBA00022722"/>
    </source>
</evidence>
<dbReference type="RefSeq" id="WP_166934617.1">
    <property type="nucleotide sequence ID" value="NZ_VWXC01000012.1"/>
</dbReference>
<dbReference type="EMBL" id="VWXC01000012">
    <property type="protein sequence ID" value="NIG20346.1"/>
    <property type="molecule type" value="Genomic_DNA"/>
</dbReference>